<gene>
    <name evidence="2" type="ORF">AVEN_12623_1</name>
</gene>
<name>A0A4Y2AAP5_ARAVE</name>
<accession>A0A4Y2AAP5</accession>
<sequence length="140" mass="15608">MDVDETTPTFNFASIEKSDALAEDISVDLMKSLNSPSKTIHPFFIDKSGCETFHISTLPKISSEYHHTDILDNDSEHKSSDSMDVEELSHTSTDSSSKSERMSEVSIRCLQSYDELKNTCLEMGLSFVDTSEGKLLTCNI</sequence>
<feature type="compositionally biased region" description="Basic and acidic residues" evidence="1">
    <location>
        <begin position="69"/>
        <end position="81"/>
    </location>
</feature>
<reference evidence="2 3" key="1">
    <citation type="journal article" date="2019" name="Sci. Rep.">
        <title>Orb-weaving spider Araneus ventricosus genome elucidates the spidroin gene catalogue.</title>
        <authorList>
            <person name="Kono N."/>
            <person name="Nakamura H."/>
            <person name="Ohtoshi R."/>
            <person name="Moran D.A.P."/>
            <person name="Shinohara A."/>
            <person name="Yoshida Y."/>
            <person name="Fujiwara M."/>
            <person name="Mori M."/>
            <person name="Tomita M."/>
            <person name="Arakawa K."/>
        </authorList>
    </citation>
    <scope>NUCLEOTIDE SEQUENCE [LARGE SCALE GENOMIC DNA]</scope>
</reference>
<comment type="caution">
    <text evidence="2">The sequence shown here is derived from an EMBL/GenBank/DDBJ whole genome shotgun (WGS) entry which is preliminary data.</text>
</comment>
<dbReference type="Proteomes" id="UP000499080">
    <property type="component" value="Unassembled WGS sequence"/>
</dbReference>
<evidence type="ECO:0000313" key="3">
    <source>
        <dbReference type="Proteomes" id="UP000499080"/>
    </source>
</evidence>
<dbReference type="AlphaFoldDB" id="A0A4Y2AAP5"/>
<proteinExistence type="predicted"/>
<organism evidence="2 3">
    <name type="scientific">Araneus ventricosus</name>
    <name type="common">Orbweaver spider</name>
    <name type="synonym">Epeira ventricosa</name>
    <dbReference type="NCBI Taxonomy" id="182803"/>
    <lineage>
        <taxon>Eukaryota</taxon>
        <taxon>Metazoa</taxon>
        <taxon>Ecdysozoa</taxon>
        <taxon>Arthropoda</taxon>
        <taxon>Chelicerata</taxon>
        <taxon>Arachnida</taxon>
        <taxon>Araneae</taxon>
        <taxon>Araneomorphae</taxon>
        <taxon>Entelegynae</taxon>
        <taxon>Araneoidea</taxon>
        <taxon>Araneidae</taxon>
        <taxon>Araneus</taxon>
    </lineage>
</organism>
<protein>
    <submittedName>
        <fullName evidence="2">Uncharacterized protein</fullName>
    </submittedName>
</protein>
<dbReference type="EMBL" id="BGPR01000011">
    <property type="protein sequence ID" value="GBL76951.1"/>
    <property type="molecule type" value="Genomic_DNA"/>
</dbReference>
<feature type="region of interest" description="Disordered" evidence="1">
    <location>
        <begin position="69"/>
        <end position="103"/>
    </location>
</feature>
<evidence type="ECO:0000313" key="2">
    <source>
        <dbReference type="EMBL" id="GBL76951.1"/>
    </source>
</evidence>
<keyword evidence="3" id="KW-1185">Reference proteome</keyword>
<evidence type="ECO:0000256" key="1">
    <source>
        <dbReference type="SAM" id="MobiDB-lite"/>
    </source>
</evidence>